<feature type="domain" description="NTF2 fold" evidence="2">
    <location>
        <begin position="48"/>
        <end position="114"/>
    </location>
</feature>
<organism evidence="3 4">
    <name type="scientific">Flavobacterium procerum</name>
    <dbReference type="NCBI Taxonomy" id="1455569"/>
    <lineage>
        <taxon>Bacteria</taxon>
        <taxon>Pseudomonadati</taxon>
        <taxon>Bacteroidota</taxon>
        <taxon>Flavobacteriia</taxon>
        <taxon>Flavobacteriales</taxon>
        <taxon>Flavobacteriaceae</taxon>
        <taxon>Flavobacterium</taxon>
    </lineage>
</organism>
<sequence>MFNNCSEITHLKLGREVAERELKDALNESSIKQNIVDGKELTIKNKNTAIEVAEPILFEIYGESHIKDQKPYEAYLIDNYWVINGTLPIGMVGGGFLIIIDARDSKVLKVTHYK</sequence>
<comment type="caution">
    <text evidence="3">The sequence shown here is derived from an EMBL/GenBank/DDBJ whole genome shotgun (WGS) entry which is preliminary data.</text>
</comment>
<proteinExistence type="predicted"/>
<dbReference type="Pfam" id="PF15631">
    <property type="entry name" value="Imm-NTF2-2"/>
    <property type="match status" value="1"/>
</dbReference>
<name>A0ABV6BQ49_9FLAO</name>
<feature type="transmembrane region" description="Helical" evidence="1">
    <location>
        <begin position="80"/>
        <end position="100"/>
    </location>
</feature>
<dbReference type="InterPro" id="IPR028921">
    <property type="entry name" value="NTF2_fold_dom"/>
</dbReference>
<accession>A0ABV6BQ49</accession>
<evidence type="ECO:0000259" key="2">
    <source>
        <dbReference type="Pfam" id="PF15631"/>
    </source>
</evidence>
<evidence type="ECO:0000256" key="1">
    <source>
        <dbReference type="SAM" id="Phobius"/>
    </source>
</evidence>
<protein>
    <submittedName>
        <fullName evidence="3">YbbC/YhhH family protein</fullName>
    </submittedName>
</protein>
<evidence type="ECO:0000313" key="4">
    <source>
        <dbReference type="Proteomes" id="UP001589734"/>
    </source>
</evidence>
<dbReference type="EMBL" id="JBHLYW010000008">
    <property type="protein sequence ID" value="MFC0077585.1"/>
    <property type="molecule type" value="Genomic_DNA"/>
</dbReference>
<keyword evidence="1" id="KW-1133">Transmembrane helix</keyword>
<keyword evidence="1" id="KW-0812">Transmembrane</keyword>
<keyword evidence="4" id="KW-1185">Reference proteome</keyword>
<reference evidence="3 4" key="1">
    <citation type="submission" date="2024-09" db="EMBL/GenBank/DDBJ databases">
        <authorList>
            <person name="Sun Q."/>
            <person name="Mori K."/>
        </authorList>
    </citation>
    <scope>NUCLEOTIDE SEQUENCE [LARGE SCALE GENOMIC DNA]</scope>
    <source>
        <strain evidence="3 4">CGMCC 1.12926</strain>
    </source>
</reference>
<gene>
    <name evidence="3" type="ORF">ACFFLS_11090</name>
</gene>
<dbReference type="RefSeq" id="WP_379684867.1">
    <property type="nucleotide sequence ID" value="NZ_JBHLYW010000008.1"/>
</dbReference>
<evidence type="ECO:0000313" key="3">
    <source>
        <dbReference type="EMBL" id="MFC0077585.1"/>
    </source>
</evidence>
<keyword evidence="1" id="KW-0472">Membrane</keyword>
<dbReference type="Proteomes" id="UP001589734">
    <property type="component" value="Unassembled WGS sequence"/>
</dbReference>